<feature type="binding site" evidence="6">
    <location>
        <begin position="511"/>
        <end position="512"/>
    </location>
    <ligand>
        <name>FAD</name>
        <dbReference type="ChEBI" id="CHEBI:57692"/>
    </ligand>
</feature>
<feature type="binding site" evidence="6">
    <location>
        <begin position="551"/>
        <end position="552"/>
    </location>
    <ligand>
        <name>FAD</name>
        <dbReference type="ChEBI" id="CHEBI:57692"/>
    </ligand>
</feature>
<keyword evidence="4 8" id="KW-0732">Signal</keyword>
<evidence type="ECO:0000256" key="7">
    <source>
        <dbReference type="PIRSR" id="PIRSR000137-3"/>
    </source>
</evidence>
<feature type="chain" id="PRO_5026672405" evidence="8">
    <location>
        <begin position="26"/>
        <end position="577"/>
    </location>
</feature>
<dbReference type="InterPro" id="IPR000172">
    <property type="entry name" value="GMC_OxRdtase_N"/>
</dbReference>
<dbReference type="Pfam" id="PF00732">
    <property type="entry name" value="GMC_oxred_N"/>
    <property type="match status" value="1"/>
</dbReference>
<accession>A0A6J1DTN5</accession>
<keyword evidence="7" id="KW-1015">Disulfide bond</keyword>
<evidence type="ECO:0000256" key="5">
    <source>
        <dbReference type="ARBA" id="ARBA00022827"/>
    </source>
</evidence>
<dbReference type="OrthoDB" id="269227at2759"/>
<dbReference type="Pfam" id="PF05199">
    <property type="entry name" value="GMC_oxred_C"/>
    <property type="match status" value="1"/>
</dbReference>
<evidence type="ECO:0000259" key="9">
    <source>
        <dbReference type="Pfam" id="PF00732"/>
    </source>
</evidence>
<dbReference type="Gene3D" id="3.30.410.40">
    <property type="match status" value="1"/>
</dbReference>
<comment type="similarity">
    <text evidence="2">Belongs to the GMC oxidoreductase family.</text>
</comment>
<evidence type="ECO:0000256" key="3">
    <source>
        <dbReference type="ARBA" id="ARBA00022630"/>
    </source>
</evidence>
<gene>
    <name evidence="12" type="primary">LOC111023383</name>
</gene>
<dbReference type="InterPro" id="IPR051871">
    <property type="entry name" value="GMC_Oxidoreductase-Related"/>
</dbReference>
<dbReference type="GO" id="GO:0050660">
    <property type="term" value="F:flavin adenine dinucleotide binding"/>
    <property type="evidence" value="ECO:0007669"/>
    <property type="project" value="InterPro"/>
</dbReference>
<dbReference type="InterPro" id="IPR036188">
    <property type="entry name" value="FAD/NAD-bd_sf"/>
</dbReference>
<dbReference type="Gene3D" id="3.50.50.60">
    <property type="entry name" value="FAD/NAD(P)-binding domain"/>
    <property type="match status" value="1"/>
</dbReference>
<comment type="cofactor">
    <cofactor evidence="1 6">
        <name>FAD</name>
        <dbReference type="ChEBI" id="CHEBI:57692"/>
    </cofactor>
</comment>
<dbReference type="InterPro" id="IPR012132">
    <property type="entry name" value="GMC_OxRdtase"/>
</dbReference>
<evidence type="ECO:0000259" key="10">
    <source>
        <dbReference type="Pfam" id="PF05199"/>
    </source>
</evidence>
<keyword evidence="5 6" id="KW-0274">FAD</keyword>
<proteinExistence type="inferred from homology"/>
<feature type="domain" description="Glucose-methanol-choline oxidoreductase C-terminal" evidence="10">
    <location>
        <begin position="415"/>
        <end position="559"/>
    </location>
</feature>
<evidence type="ECO:0000256" key="4">
    <source>
        <dbReference type="ARBA" id="ARBA00022729"/>
    </source>
</evidence>
<dbReference type="KEGG" id="mcha:111023383"/>
<evidence type="ECO:0000313" key="11">
    <source>
        <dbReference type="Proteomes" id="UP000504603"/>
    </source>
</evidence>
<evidence type="ECO:0000256" key="8">
    <source>
        <dbReference type="SAM" id="SignalP"/>
    </source>
</evidence>
<dbReference type="Proteomes" id="UP000504603">
    <property type="component" value="Unplaced"/>
</dbReference>
<dbReference type="AlphaFoldDB" id="A0A6J1DTN5"/>
<feature type="binding site" evidence="6">
    <location>
        <position position="120"/>
    </location>
    <ligand>
        <name>FAD</name>
        <dbReference type="ChEBI" id="CHEBI:57692"/>
    </ligand>
</feature>
<dbReference type="PIRSF" id="PIRSF000137">
    <property type="entry name" value="Alcohol_oxidase"/>
    <property type="match status" value="1"/>
</dbReference>
<dbReference type="RefSeq" id="XP_022156504.1">
    <property type="nucleotide sequence ID" value="XM_022300812.1"/>
</dbReference>
<sequence length="577" mass="62413">MGFGWWSFLAPALAAFLFFHGLCSSEKAPNFSFLLNATSAPAVSYYDYIIVGGGTAGCPLAATLSENYTVLLIERGGSPYGNPNITNLSAFGAALSDLSPSSPSQRFISEDGVINSRARVLGGGSCLNAGFYTRTSPDYVREAGWEEKLVEESYEWVERVVAFEPPMGQWQSAVRAGLVEAGVVPDNGFTYDHLYGTKVGGTIFDPEGHRHTAADLLAYANPHNLTLLLYATAHRILFTTRGEGRPRAHGVVFEDSNGRKHSAYLKNGPKNEIIVSAGCLGSPQLLMLSGLGPAEHLKAHNITVVLDKPTVGQRVSDNPMNAVYIPSPVPVEVSLIQVVGITHLGTYIEAASGENFAGSPSTRDFGMFSPKIGQLSTMPPKQRTAEAIARAVEQMNSLDEAAFRGGFILEKIAGPVSSGHLELRTRDPNDNPSVTFNYFKEAADLERCVAGMTLIQRVIESRAFAKFRYGNVSVAALLNMTASAPVNLVPKQGNATRSPEEYCRETVMTIWHYHGGCQVGSVVDSDYRVFGVDSLRVVDGSTFHDSPGTNPQATVMMLGRYMGVRILRERLESITQK</sequence>
<protein>
    <submittedName>
        <fullName evidence="12">Protein HOTHEAD</fullName>
    </submittedName>
</protein>
<feature type="binding site" evidence="6">
    <location>
        <position position="540"/>
    </location>
    <ligand>
        <name>FAD</name>
        <dbReference type="ChEBI" id="CHEBI:57692"/>
    </ligand>
</feature>
<evidence type="ECO:0000256" key="6">
    <source>
        <dbReference type="PIRSR" id="PIRSR000137-2"/>
    </source>
</evidence>
<dbReference type="SUPFAM" id="SSF51905">
    <property type="entry name" value="FAD/NAD(P)-binding domain"/>
    <property type="match status" value="1"/>
</dbReference>
<dbReference type="GeneID" id="111023383"/>
<dbReference type="InterPro" id="IPR007867">
    <property type="entry name" value="GMC_OxRtase_C"/>
</dbReference>
<name>A0A6J1DTN5_MOMCH</name>
<feature type="signal peptide" evidence="8">
    <location>
        <begin position="1"/>
        <end position="25"/>
    </location>
</feature>
<evidence type="ECO:0000256" key="1">
    <source>
        <dbReference type="ARBA" id="ARBA00001974"/>
    </source>
</evidence>
<dbReference type="GO" id="GO:0016614">
    <property type="term" value="F:oxidoreductase activity, acting on CH-OH group of donors"/>
    <property type="evidence" value="ECO:0007669"/>
    <property type="project" value="InterPro"/>
</dbReference>
<evidence type="ECO:0000313" key="12">
    <source>
        <dbReference type="RefSeq" id="XP_022156504.1"/>
    </source>
</evidence>
<evidence type="ECO:0000256" key="2">
    <source>
        <dbReference type="ARBA" id="ARBA00010790"/>
    </source>
</evidence>
<feature type="domain" description="Glucose-methanol-choline oxidoreductase N-terminal" evidence="9">
    <location>
        <begin position="46"/>
        <end position="319"/>
    </location>
</feature>
<dbReference type="PANTHER" id="PTHR45968">
    <property type="entry name" value="OSJNBA0019K04.7 PROTEIN"/>
    <property type="match status" value="1"/>
</dbReference>
<dbReference type="SUPFAM" id="SSF54373">
    <property type="entry name" value="FAD-linked reductases, C-terminal domain"/>
    <property type="match status" value="1"/>
</dbReference>
<organism evidence="11 12">
    <name type="scientific">Momordica charantia</name>
    <name type="common">Bitter gourd</name>
    <name type="synonym">Balsam pear</name>
    <dbReference type="NCBI Taxonomy" id="3673"/>
    <lineage>
        <taxon>Eukaryota</taxon>
        <taxon>Viridiplantae</taxon>
        <taxon>Streptophyta</taxon>
        <taxon>Embryophyta</taxon>
        <taxon>Tracheophyta</taxon>
        <taxon>Spermatophyta</taxon>
        <taxon>Magnoliopsida</taxon>
        <taxon>eudicotyledons</taxon>
        <taxon>Gunneridae</taxon>
        <taxon>Pentapetalae</taxon>
        <taxon>rosids</taxon>
        <taxon>fabids</taxon>
        <taxon>Cucurbitales</taxon>
        <taxon>Cucurbitaceae</taxon>
        <taxon>Momordiceae</taxon>
        <taxon>Momordica</taxon>
    </lineage>
</organism>
<reference evidence="12" key="1">
    <citation type="submission" date="2025-08" db="UniProtKB">
        <authorList>
            <consortium name="RefSeq"/>
        </authorList>
    </citation>
    <scope>IDENTIFICATION</scope>
    <source>
        <strain evidence="12">OHB3-1</strain>
    </source>
</reference>
<dbReference type="PANTHER" id="PTHR45968:SF3">
    <property type="entry name" value="OS04G0573100 PROTEIN"/>
    <property type="match status" value="1"/>
</dbReference>
<keyword evidence="3" id="KW-0285">Flavoprotein</keyword>
<feature type="disulfide bond" evidence="7">
    <location>
        <begin position="448"/>
        <end position="503"/>
    </location>
</feature>
<keyword evidence="11" id="KW-1185">Reference proteome</keyword>